<reference evidence="4 5" key="1">
    <citation type="journal article" date="2023" name="Microorganisms">
        <title>Thiorhodovibrio frisius and Trv. litoralis spp. nov., Two Novel Members from a Clade of Fastidious Purple Sulfur Bacteria That Exhibit Unique Red-Shifted Light-Harvesting Capabilities.</title>
        <authorList>
            <person name="Methner A."/>
            <person name="Kuzyk S.B."/>
            <person name="Petersen J."/>
            <person name="Bauer S."/>
            <person name="Brinkmann H."/>
            <person name="Sichau K."/>
            <person name="Wanner G."/>
            <person name="Wolf J."/>
            <person name="Neumann-Schaal M."/>
            <person name="Henke P."/>
            <person name="Tank M."/>
            <person name="Sproer C."/>
            <person name="Bunk B."/>
            <person name="Overmann J."/>
        </authorList>
    </citation>
    <scope>NUCLEOTIDE SEQUENCE [LARGE SCALE GENOMIC DNA]</scope>
    <source>
        <strain evidence="4 5">DSM 6702</strain>
    </source>
</reference>
<evidence type="ECO:0000256" key="1">
    <source>
        <dbReference type="SAM" id="Coils"/>
    </source>
</evidence>
<name>A0ABZ0S5L6_9GAMM</name>
<accession>A0ABZ0S5L6</accession>
<sequence length="478" mass="53559">MDAQKFFAAHTASGQAPAETPVRVARWKIFLSVLLVSLVIGLVVVYARPPVYRATVSVLTVKPKAVDALSADADFEHVAIQERLLLGETLIARLREALLGHDAPALSREGLAGMLSVAQVPFTNLLELRAEGREPRQLQVVANTWAETYQAFRVEEISAASGRTTAELEAEQGTLVARIERTRAELARFAERFDIVSLEREENRTVAALKGLNDSLAKARERVVDARANLDAVDAAIARGTTVVTNEQQADLARLRRDYERARDRLDGLLGRFTLKYLERDPTLRDLPEQVRLLERELKRTIERARESVRDQAVQELDAATEAVSALQNEIDVQQREVQQFSKRFKEYESLEGELARLETLLADNRERLARIEMRNFEDYPPIQIVESASLPTSPVYPHYRRDLFIAIGLSLLGALFVTWLVDYLSGRNKPANVSYVGVRIDPGFELIGSPSSKSPQQGVDRQLPWQATKQLGSEDNL</sequence>
<organism evidence="4 5">
    <name type="scientific">Thiorhodovibrio winogradskyi</name>
    <dbReference type="NCBI Taxonomy" id="77007"/>
    <lineage>
        <taxon>Bacteria</taxon>
        <taxon>Pseudomonadati</taxon>
        <taxon>Pseudomonadota</taxon>
        <taxon>Gammaproteobacteria</taxon>
        <taxon>Chromatiales</taxon>
        <taxon>Chromatiaceae</taxon>
        <taxon>Thiorhodovibrio</taxon>
    </lineage>
</organism>
<evidence type="ECO:0000313" key="4">
    <source>
        <dbReference type="EMBL" id="WPL16325.1"/>
    </source>
</evidence>
<feature type="coiled-coil region" evidence="1">
    <location>
        <begin position="209"/>
        <end position="375"/>
    </location>
</feature>
<keyword evidence="3" id="KW-1133">Transmembrane helix</keyword>
<proteinExistence type="predicted"/>
<dbReference type="Proteomes" id="UP001432180">
    <property type="component" value="Chromosome"/>
</dbReference>
<keyword evidence="1" id="KW-0175">Coiled coil</keyword>
<feature type="transmembrane region" description="Helical" evidence="3">
    <location>
        <begin position="29"/>
        <end position="47"/>
    </location>
</feature>
<protein>
    <submittedName>
        <fullName evidence="4">Chain length determinant protein EpsF</fullName>
    </submittedName>
</protein>
<dbReference type="InterPro" id="IPR050445">
    <property type="entry name" value="Bact_polysacc_biosynth/exp"/>
</dbReference>
<dbReference type="PANTHER" id="PTHR32309">
    <property type="entry name" value="TYROSINE-PROTEIN KINASE"/>
    <property type="match status" value="1"/>
</dbReference>
<evidence type="ECO:0000256" key="2">
    <source>
        <dbReference type="SAM" id="MobiDB-lite"/>
    </source>
</evidence>
<keyword evidence="5" id="KW-1185">Reference proteome</keyword>
<dbReference type="PANTHER" id="PTHR32309:SF31">
    <property type="entry name" value="CAPSULAR EXOPOLYSACCHARIDE FAMILY"/>
    <property type="match status" value="1"/>
</dbReference>
<dbReference type="EMBL" id="CP121472">
    <property type="protein sequence ID" value="WPL16325.1"/>
    <property type="molecule type" value="Genomic_DNA"/>
</dbReference>
<keyword evidence="3" id="KW-0812">Transmembrane</keyword>
<evidence type="ECO:0000256" key="3">
    <source>
        <dbReference type="SAM" id="Phobius"/>
    </source>
</evidence>
<evidence type="ECO:0000313" key="5">
    <source>
        <dbReference type="Proteomes" id="UP001432180"/>
    </source>
</evidence>
<gene>
    <name evidence="4" type="ORF">Thiowin_01278</name>
</gene>
<dbReference type="RefSeq" id="WP_328986869.1">
    <property type="nucleotide sequence ID" value="NZ_CP121472.1"/>
</dbReference>
<keyword evidence="3" id="KW-0472">Membrane</keyword>
<feature type="transmembrane region" description="Helical" evidence="3">
    <location>
        <begin position="404"/>
        <end position="422"/>
    </location>
</feature>
<feature type="region of interest" description="Disordered" evidence="2">
    <location>
        <begin position="451"/>
        <end position="478"/>
    </location>
</feature>